<evidence type="ECO:0000313" key="2">
    <source>
        <dbReference type="Proteomes" id="UP000280346"/>
    </source>
</evidence>
<dbReference type="Proteomes" id="UP000280346">
    <property type="component" value="Unassembled WGS sequence"/>
</dbReference>
<protein>
    <submittedName>
        <fullName evidence="1">DUF488 domain-containing protein</fullName>
    </submittedName>
</protein>
<dbReference type="PANTHER" id="PTHR39337">
    <property type="entry name" value="BLR5642 PROTEIN"/>
    <property type="match status" value="1"/>
</dbReference>
<dbReference type="PANTHER" id="PTHR39337:SF1">
    <property type="entry name" value="BLR5642 PROTEIN"/>
    <property type="match status" value="1"/>
</dbReference>
<dbReference type="PIRSF" id="PIRSF024492">
    <property type="entry name" value="UCP024492"/>
    <property type="match status" value="1"/>
</dbReference>
<dbReference type="InterPro" id="IPR007438">
    <property type="entry name" value="DUF488"/>
</dbReference>
<dbReference type="EMBL" id="RZIJ01000001">
    <property type="protein sequence ID" value="RUQ75657.1"/>
    <property type="molecule type" value="Genomic_DNA"/>
</dbReference>
<dbReference type="Pfam" id="PF04343">
    <property type="entry name" value="DUF488"/>
    <property type="match status" value="1"/>
</dbReference>
<accession>A0A433JEW0</accession>
<reference evidence="1 2" key="1">
    <citation type="submission" date="2018-12" db="EMBL/GenBank/DDBJ databases">
        <authorList>
            <person name="Yang Y."/>
        </authorList>
    </citation>
    <scope>NUCLEOTIDE SEQUENCE [LARGE SCALE GENOMIC DNA]</scope>
    <source>
        <strain evidence="1 2">GSF71</strain>
    </source>
</reference>
<name>A0A433JEW0_9PROT</name>
<dbReference type="AlphaFoldDB" id="A0A433JEW0"/>
<sequence length="166" mass="17574">MPGPAPDPTPASTAPLFTIGYERASLDSVIAALKAQNVATVLDVRELPLSRRAGFSKSPLSAGLAEAGIGYVHLKGLGTPKEGRVAARLGRMDRFWEIVDEKMATPEAEHDLVRAAALAAPAPACLLCFEAEPHVCHRLRVAEALSGRFGFTVRHLRALPPGAASF</sequence>
<comment type="caution">
    <text evidence="1">The sequence shown here is derived from an EMBL/GenBank/DDBJ whole genome shotgun (WGS) entry which is preliminary data.</text>
</comment>
<proteinExistence type="predicted"/>
<keyword evidence="2" id="KW-1185">Reference proteome</keyword>
<dbReference type="OrthoDB" id="9810084at2"/>
<gene>
    <name evidence="1" type="ORF">EJ913_00615</name>
</gene>
<organism evidence="1 2">
    <name type="scientific">Azospirillum doebereinerae</name>
    <dbReference type="NCBI Taxonomy" id="92933"/>
    <lineage>
        <taxon>Bacteria</taxon>
        <taxon>Pseudomonadati</taxon>
        <taxon>Pseudomonadota</taxon>
        <taxon>Alphaproteobacteria</taxon>
        <taxon>Rhodospirillales</taxon>
        <taxon>Azospirillaceae</taxon>
        <taxon>Azospirillum</taxon>
    </lineage>
</organism>
<dbReference type="InterPro" id="IPR014519">
    <property type="entry name" value="UCP024492"/>
</dbReference>
<dbReference type="RefSeq" id="WP_126993834.1">
    <property type="nucleotide sequence ID" value="NZ_CP173190.1"/>
</dbReference>
<evidence type="ECO:0000313" key="1">
    <source>
        <dbReference type="EMBL" id="RUQ75657.1"/>
    </source>
</evidence>